<dbReference type="OrthoDB" id="6613179at2759"/>
<accession>A0A7D9J9Y6</accession>
<sequence>VLLCGDSGVCYRRAIGSMSSQVGRGGGRDRDKNMNLERKNARQMRNVYYGKTSGGNIGDNATGCSAQALTDSQSVRNPVESAINNTATIATIVTDSVPEQSDETLTMTSDLSCDPSTDAYSCDLGMWPPYVSDSLREYWVAKGSSECRNLDADFSASSSKFEEIITNASARKACSRTRMSSQNSNTLEPGSVTRHLNMQFSALHVN</sequence>
<gene>
    <name evidence="1" type="ORF">PACLA_8A016301</name>
</gene>
<dbReference type="Proteomes" id="UP001152795">
    <property type="component" value="Unassembled WGS sequence"/>
</dbReference>
<dbReference type="AlphaFoldDB" id="A0A7D9J9Y6"/>
<evidence type="ECO:0000313" key="2">
    <source>
        <dbReference type="Proteomes" id="UP001152795"/>
    </source>
</evidence>
<comment type="caution">
    <text evidence="1">The sequence shown here is derived from an EMBL/GenBank/DDBJ whole genome shotgun (WGS) entry which is preliminary data.</text>
</comment>
<protein>
    <submittedName>
        <fullName evidence="1">Uncharacterized protein</fullName>
    </submittedName>
</protein>
<name>A0A7D9J9Y6_PARCT</name>
<proteinExistence type="predicted"/>
<evidence type="ECO:0000313" key="1">
    <source>
        <dbReference type="EMBL" id="CAB4024845.1"/>
    </source>
</evidence>
<dbReference type="EMBL" id="CACRXK020013267">
    <property type="protein sequence ID" value="CAB4024845.1"/>
    <property type="molecule type" value="Genomic_DNA"/>
</dbReference>
<organism evidence="1 2">
    <name type="scientific">Paramuricea clavata</name>
    <name type="common">Red gorgonian</name>
    <name type="synonym">Violescent sea-whip</name>
    <dbReference type="NCBI Taxonomy" id="317549"/>
    <lineage>
        <taxon>Eukaryota</taxon>
        <taxon>Metazoa</taxon>
        <taxon>Cnidaria</taxon>
        <taxon>Anthozoa</taxon>
        <taxon>Octocorallia</taxon>
        <taxon>Malacalcyonacea</taxon>
        <taxon>Plexauridae</taxon>
        <taxon>Paramuricea</taxon>
    </lineage>
</organism>
<reference evidence="1" key="1">
    <citation type="submission" date="2020-04" db="EMBL/GenBank/DDBJ databases">
        <authorList>
            <person name="Alioto T."/>
            <person name="Alioto T."/>
            <person name="Gomez Garrido J."/>
        </authorList>
    </citation>
    <scope>NUCLEOTIDE SEQUENCE</scope>
    <source>
        <strain evidence="1">A484AB</strain>
    </source>
</reference>
<feature type="non-terminal residue" evidence="1">
    <location>
        <position position="1"/>
    </location>
</feature>
<keyword evidence="2" id="KW-1185">Reference proteome</keyword>